<evidence type="ECO:0000256" key="1">
    <source>
        <dbReference type="SAM" id="MobiDB-lite"/>
    </source>
</evidence>
<gene>
    <name evidence="2" type="ORF">KP509_07G017200</name>
</gene>
<comment type="caution">
    <text evidence="2">The sequence shown here is derived from an EMBL/GenBank/DDBJ whole genome shotgun (WGS) entry which is preliminary data.</text>
</comment>
<accession>A0A8T2UIX0</accession>
<feature type="region of interest" description="Disordered" evidence="1">
    <location>
        <begin position="80"/>
        <end position="115"/>
    </location>
</feature>
<proteinExistence type="predicted"/>
<keyword evidence="3" id="KW-1185">Reference proteome</keyword>
<protein>
    <submittedName>
        <fullName evidence="2">Uncharacterized protein</fullName>
    </submittedName>
</protein>
<name>A0A8T2UIX0_CERRI</name>
<evidence type="ECO:0000313" key="2">
    <source>
        <dbReference type="EMBL" id="KAH7432299.1"/>
    </source>
</evidence>
<sequence length="172" mass="18896">MSIYKPPKIVKRVRFADQEALIIVSRDSNAEKVLMTERDHSQYGGSEEVGGQISEAANILTTDRDRSQLGRSKIDGTTYWNDNGARLQSTAGMEDRSSLSLSDGTGHEGTSLGGGDMKGVVRLKVMISRKELMELMSSQTTEYRRKEAALKLVERLALPVLARQSSTSFPAS</sequence>
<reference evidence="2" key="1">
    <citation type="submission" date="2021-08" db="EMBL/GenBank/DDBJ databases">
        <title>WGS assembly of Ceratopteris richardii.</title>
        <authorList>
            <person name="Marchant D.B."/>
            <person name="Chen G."/>
            <person name="Jenkins J."/>
            <person name="Shu S."/>
            <person name="Leebens-Mack J."/>
            <person name="Grimwood J."/>
            <person name="Schmutz J."/>
            <person name="Soltis P."/>
            <person name="Soltis D."/>
            <person name="Chen Z.-H."/>
        </authorList>
    </citation>
    <scope>NUCLEOTIDE SEQUENCE</scope>
    <source>
        <strain evidence="2">Whitten #5841</strain>
        <tissue evidence="2">Leaf</tissue>
    </source>
</reference>
<dbReference type="EMBL" id="CM035412">
    <property type="protein sequence ID" value="KAH7432299.1"/>
    <property type="molecule type" value="Genomic_DNA"/>
</dbReference>
<evidence type="ECO:0000313" key="3">
    <source>
        <dbReference type="Proteomes" id="UP000825935"/>
    </source>
</evidence>
<organism evidence="2 3">
    <name type="scientific">Ceratopteris richardii</name>
    <name type="common">Triangle waterfern</name>
    <dbReference type="NCBI Taxonomy" id="49495"/>
    <lineage>
        <taxon>Eukaryota</taxon>
        <taxon>Viridiplantae</taxon>
        <taxon>Streptophyta</taxon>
        <taxon>Embryophyta</taxon>
        <taxon>Tracheophyta</taxon>
        <taxon>Polypodiopsida</taxon>
        <taxon>Polypodiidae</taxon>
        <taxon>Polypodiales</taxon>
        <taxon>Pteridineae</taxon>
        <taxon>Pteridaceae</taxon>
        <taxon>Parkerioideae</taxon>
        <taxon>Ceratopteris</taxon>
    </lineage>
</organism>
<feature type="compositionally biased region" description="Polar residues" evidence="1">
    <location>
        <begin position="80"/>
        <end position="91"/>
    </location>
</feature>
<dbReference type="AlphaFoldDB" id="A0A8T2UIX0"/>
<dbReference type="Proteomes" id="UP000825935">
    <property type="component" value="Chromosome 7"/>
</dbReference>